<dbReference type="EMBL" id="CP000780">
    <property type="protein sequence ID" value="ABS55283.1"/>
    <property type="molecule type" value="Genomic_DNA"/>
</dbReference>
<accession>A7I6C2</accession>
<protein>
    <submittedName>
        <fullName evidence="2">Phosphate transport regulator-like protein</fullName>
    </submittedName>
</protein>
<dbReference type="GeneID" id="5410705"/>
<evidence type="ECO:0000313" key="3">
    <source>
        <dbReference type="Proteomes" id="UP000002408"/>
    </source>
</evidence>
<dbReference type="InterPro" id="IPR018445">
    <property type="entry name" value="Put_Phosphate_transp_reg"/>
</dbReference>
<organism evidence="2 3">
    <name type="scientific">Methanoregula boonei (strain DSM 21154 / JCM 14090 / 6A8)</name>
    <dbReference type="NCBI Taxonomy" id="456442"/>
    <lineage>
        <taxon>Archaea</taxon>
        <taxon>Methanobacteriati</taxon>
        <taxon>Methanobacteriota</taxon>
        <taxon>Stenosarchaea group</taxon>
        <taxon>Methanomicrobia</taxon>
        <taxon>Methanomicrobiales</taxon>
        <taxon>Methanoregulaceae</taxon>
        <taxon>Methanoregula</taxon>
    </lineage>
</organism>
<name>A7I6C2_METB6</name>
<dbReference type="Gene3D" id="1.20.58.220">
    <property type="entry name" value="Phosphate transport system protein phou homolog 2, domain 2"/>
    <property type="match status" value="1"/>
</dbReference>
<comment type="similarity">
    <text evidence="1">Belongs to the UPF0111 family.</text>
</comment>
<dbReference type="InterPro" id="IPR038078">
    <property type="entry name" value="PhoU-like_sf"/>
</dbReference>
<dbReference type="eggNOG" id="arCOG02640">
    <property type="taxonomic scope" value="Archaea"/>
</dbReference>
<dbReference type="Pfam" id="PF01865">
    <property type="entry name" value="PhoU_div"/>
    <property type="match status" value="1"/>
</dbReference>
<evidence type="ECO:0000313" key="2">
    <source>
        <dbReference type="EMBL" id="ABS55283.1"/>
    </source>
</evidence>
<gene>
    <name evidence="2" type="ordered locus">Mboo_0765</name>
</gene>
<proteinExistence type="inferred from homology"/>
<dbReference type="PANTHER" id="PTHR37298:SF1">
    <property type="entry name" value="UPF0111 PROTEIN YKAA"/>
    <property type="match status" value="1"/>
</dbReference>
<dbReference type="HOGENOM" id="CLU_086031_1_0_2"/>
<sequence>MRIRDLILPEDQIFFTLFGDMAAKIKESAETLNEITHELPNGTEKSHKVRQIEHLGDETTRHIYERLNESLITPLEPDEIARLAPALDDVLDKIDWVTHQIATYGLTQSDDVLKEYSYLILMTAQEISDAMDALATLQKPADVNSHVLEISRLYNLSGELLSRAVLDLFKTQDLLMIIKLKDIYESMGKVMEKCNDVGHALVDISMSHS</sequence>
<dbReference type="STRING" id="456442.Mboo_0765"/>
<keyword evidence="3" id="KW-1185">Reference proteome</keyword>
<dbReference type="RefSeq" id="WP_012106306.1">
    <property type="nucleotide sequence ID" value="NC_009712.1"/>
</dbReference>
<dbReference type="Proteomes" id="UP000002408">
    <property type="component" value="Chromosome"/>
</dbReference>
<dbReference type="KEGG" id="mbn:Mboo_0765"/>
<dbReference type="InterPro" id="IPR052912">
    <property type="entry name" value="UPF0111_domain"/>
</dbReference>
<dbReference type="PANTHER" id="PTHR37298">
    <property type="entry name" value="UPF0111 PROTEIN YKAA"/>
    <property type="match status" value="1"/>
</dbReference>
<evidence type="ECO:0000256" key="1">
    <source>
        <dbReference type="ARBA" id="ARBA00008591"/>
    </source>
</evidence>
<dbReference type="AlphaFoldDB" id="A7I6C2"/>
<dbReference type="OrthoDB" id="115561at2157"/>
<reference evidence="3" key="1">
    <citation type="journal article" date="2015" name="Microbiology">
        <title>Genome of Methanoregula boonei 6A8 reveals adaptations to oligotrophic peatland environments.</title>
        <authorList>
            <person name="Braeuer S."/>
            <person name="Cadillo-Quiroz H."/>
            <person name="Kyrpides N."/>
            <person name="Woyke T."/>
            <person name="Goodwin L."/>
            <person name="Detter C."/>
            <person name="Podell S."/>
            <person name="Yavitt J.B."/>
            <person name="Zinder S.H."/>
        </authorList>
    </citation>
    <scope>NUCLEOTIDE SEQUENCE [LARGE SCALE GENOMIC DNA]</scope>
    <source>
        <strain evidence="3">DSM 21154 / JCM 14090 / 6A8</strain>
    </source>
</reference>